<dbReference type="OrthoDB" id="39734at2759"/>
<feature type="region of interest" description="Disordered" evidence="6">
    <location>
        <begin position="256"/>
        <end position="278"/>
    </location>
</feature>
<dbReference type="InterPro" id="IPR051701">
    <property type="entry name" value="Mito_OM_Translocase_MSP1"/>
</dbReference>
<feature type="region of interest" description="Disordered" evidence="6">
    <location>
        <begin position="363"/>
        <end position="382"/>
    </location>
</feature>
<dbReference type="Gene3D" id="1.10.8.60">
    <property type="match status" value="1"/>
</dbReference>
<evidence type="ECO:0000256" key="4">
    <source>
        <dbReference type="ARBA" id="ARBA00022840"/>
    </source>
</evidence>
<dbReference type="InterPro" id="IPR027417">
    <property type="entry name" value="P-loop_NTPase"/>
</dbReference>
<dbReference type="STRING" id="645134.A0A0L0HFP3"/>
<dbReference type="VEuPathDB" id="FungiDB:SPPG_04631"/>
<organism evidence="8 9">
    <name type="scientific">Spizellomyces punctatus (strain DAOM BR117)</name>
    <dbReference type="NCBI Taxonomy" id="645134"/>
    <lineage>
        <taxon>Eukaryota</taxon>
        <taxon>Fungi</taxon>
        <taxon>Fungi incertae sedis</taxon>
        <taxon>Chytridiomycota</taxon>
        <taxon>Chytridiomycota incertae sedis</taxon>
        <taxon>Chytridiomycetes</taxon>
        <taxon>Spizellomycetales</taxon>
        <taxon>Spizellomycetaceae</taxon>
        <taxon>Spizellomyces</taxon>
    </lineage>
</organism>
<evidence type="ECO:0000256" key="3">
    <source>
        <dbReference type="ARBA" id="ARBA00022787"/>
    </source>
</evidence>
<evidence type="ECO:0000256" key="6">
    <source>
        <dbReference type="SAM" id="MobiDB-lite"/>
    </source>
</evidence>
<feature type="compositionally biased region" description="Basic and acidic residues" evidence="6">
    <location>
        <begin position="1135"/>
        <end position="1151"/>
    </location>
</feature>
<dbReference type="InterPro" id="IPR041569">
    <property type="entry name" value="AAA_lid_3"/>
</dbReference>
<dbReference type="RefSeq" id="XP_016608345.1">
    <property type="nucleotide sequence ID" value="XM_016752867.1"/>
</dbReference>
<dbReference type="InParanoid" id="A0A0L0HFP3"/>
<accession>A0A0L0HFP3</accession>
<protein>
    <recommendedName>
        <fullName evidence="7">AAA+ ATPase domain-containing protein</fullName>
    </recommendedName>
</protein>
<sequence length="1151" mass="126654">MPAHRIGVREGDIRQRFFRKSQQSPLGYIHAGARRSWPQCICKRNLSGVPGRIGERIKQTTDQAEFPLLSKGCRGKVPVKTGNSGGEVAGRVAHRAGVFGVAGMRYNFHSIIRHSRWSRGGIRGMAHWADFGHKTKSQATAGEANFPHSTSASKESHVRPVVAFRRNFIPHSQLQQSFASETTYPYYISDANRRTLKAITHVELSPYASRNIILASPHPGAPLFLENTVKAVAFDLGADVLTLDYHTMLQAVREISGKESPKPSGRERSSFVTGRTENPEYLQVSESFSPAMFNTVTAKEAEGIDDEDEEFDDEHDIEEDDDDVDYHAVASGSRNLPWVGNYRASEPTHPLVVTFNVGERNGKTEDCSTMSGTSEAPSSNRVSEAHISPIAGLPIKISVASAPSPPTALPVDTLLANMHKDALGKGSHYEEPLTSLELREASKALVDFIKTTCSSFPKSLLTNLRYPRRLIIYVKDMTDILEVGGESGKRVVLSLLDVVARVRHNIPVVLIGGCSPTLLHPGNLDRTVEFYEDLFEGSVRASGRLSPEQERIWTEGTLFRTPLDRMTKDFEKVEMLPPAPYLLSDSENTATTADKEKLGIWLETMQKDLRRRIKEVNWQRVEAICGQRGVTIRGLDVSAVTTEDADRNVVPPSLQGGLHLLEQSIWPRHRVERLVSLAMGFRLELASGGESSGRDDHMLRGPLDLSARHFAEALQLMRNGASQRPSSKSVEGAEQRVVPARTGEQHEDANAVQEQEQAAKTEREKRLVSTVVNPDAIKTSFNDLILPNSTKLMLQTVVTLPLLRPDYFAQGILSRNAINGVLLFGPPGTGKTMLAKAVAKSSGARFMSVALSDVFDKYVGEGEKNVKAVFTLARKLSPCVVFLDEVDALFGARRSDAAHASRREIINEFMSEWDGLTSNNAGILIMGATNRPFDLDDAILRRMPRRVLVDLPNEEQRAKIINLHLRGEDVDASLDVVDLAKRTASYSGSDLKNLCVAAATARVKESLVREAKAGTAEDEQATTEDLLKELDKFEDIASVVAASATTSTTVGRTPPMGRKSASRATTVPSAASKLGPLKHSHFDVALKEVPPSLTDEMQTLVELRKWDEMYGEGAGRRKGSAKMGWGFDMGMLGQDGERKLELERSKPLERE</sequence>
<evidence type="ECO:0000256" key="5">
    <source>
        <dbReference type="ARBA" id="ARBA00023128"/>
    </source>
</evidence>
<evidence type="ECO:0000256" key="2">
    <source>
        <dbReference type="ARBA" id="ARBA00022741"/>
    </source>
</evidence>
<dbReference type="Proteomes" id="UP000053201">
    <property type="component" value="Unassembled WGS sequence"/>
</dbReference>
<dbReference type="SUPFAM" id="SSF52540">
    <property type="entry name" value="P-loop containing nucleoside triphosphate hydrolases"/>
    <property type="match status" value="1"/>
</dbReference>
<dbReference type="InterPro" id="IPR003959">
    <property type="entry name" value="ATPase_AAA_core"/>
</dbReference>
<evidence type="ECO:0000313" key="8">
    <source>
        <dbReference type="EMBL" id="KND00306.1"/>
    </source>
</evidence>
<keyword evidence="2" id="KW-0547">Nucleotide-binding</keyword>
<dbReference type="GO" id="GO:0005741">
    <property type="term" value="C:mitochondrial outer membrane"/>
    <property type="evidence" value="ECO:0007669"/>
    <property type="project" value="UniProtKB-SubCell"/>
</dbReference>
<dbReference type="GO" id="GO:0016887">
    <property type="term" value="F:ATP hydrolysis activity"/>
    <property type="evidence" value="ECO:0007669"/>
    <property type="project" value="InterPro"/>
</dbReference>
<gene>
    <name evidence="8" type="ORF">SPPG_04631</name>
</gene>
<dbReference type="SMART" id="SM00382">
    <property type="entry name" value="AAA"/>
    <property type="match status" value="1"/>
</dbReference>
<name>A0A0L0HFP3_SPIPD</name>
<comment type="subcellular location">
    <subcellularLocation>
        <location evidence="1">Mitochondrion outer membrane</location>
        <topology evidence="1">Single-pass membrane protein</topology>
    </subcellularLocation>
</comment>
<feature type="region of interest" description="Disordered" evidence="6">
    <location>
        <begin position="719"/>
        <end position="764"/>
    </location>
</feature>
<reference evidence="8 9" key="1">
    <citation type="submission" date="2009-08" db="EMBL/GenBank/DDBJ databases">
        <title>The Genome Sequence of Spizellomyces punctatus strain DAOM BR117.</title>
        <authorList>
            <consortium name="The Broad Institute Genome Sequencing Platform"/>
            <person name="Russ C."/>
            <person name="Cuomo C."/>
            <person name="Shea T."/>
            <person name="Young S.K."/>
            <person name="Zeng Q."/>
            <person name="Koehrsen M."/>
            <person name="Haas B."/>
            <person name="Borodovsky M."/>
            <person name="Guigo R."/>
            <person name="Alvarado L."/>
            <person name="Berlin A."/>
            <person name="Bochicchio J."/>
            <person name="Borenstein D."/>
            <person name="Chapman S."/>
            <person name="Chen Z."/>
            <person name="Engels R."/>
            <person name="Freedman E."/>
            <person name="Gellesch M."/>
            <person name="Goldberg J."/>
            <person name="Griggs A."/>
            <person name="Gujja S."/>
            <person name="Heiman D."/>
            <person name="Hepburn T."/>
            <person name="Howarth C."/>
            <person name="Jen D."/>
            <person name="Larson L."/>
            <person name="Lewis B."/>
            <person name="Mehta T."/>
            <person name="Park D."/>
            <person name="Pearson M."/>
            <person name="Roberts A."/>
            <person name="Saif S."/>
            <person name="Shenoy N."/>
            <person name="Sisk P."/>
            <person name="Stolte C."/>
            <person name="Sykes S."/>
            <person name="Thomson T."/>
            <person name="Walk T."/>
            <person name="White J."/>
            <person name="Yandava C."/>
            <person name="Burger G."/>
            <person name="Gray M.W."/>
            <person name="Holland P.W.H."/>
            <person name="King N."/>
            <person name="Lang F.B.F."/>
            <person name="Roger A.J."/>
            <person name="Ruiz-Trillo I."/>
            <person name="Lander E."/>
            <person name="Nusbaum C."/>
        </authorList>
    </citation>
    <scope>NUCLEOTIDE SEQUENCE [LARGE SCALE GENOMIC DNA]</scope>
    <source>
        <strain evidence="8 9">DAOM BR117</strain>
    </source>
</reference>
<dbReference type="AlphaFoldDB" id="A0A0L0HFP3"/>
<dbReference type="PANTHER" id="PTHR45644">
    <property type="entry name" value="AAA ATPASE, PUTATIVE (AFU_ORTHOLOGUE AFUA_2G12920)-RELATED-RELATED"/>
    <property type="match status" value="1"/>
</dbReference>
<keyword evidence="3" id="KW-0472">Membrane</keyword>
<feature type="compositionally biased region" description="Polar residues" evidence="6">
    <location>
        <begin position="367"/>
        <end position="382"/>
    </location>
</feature>
<dbReference type="GeneID" id="27688069"/>
<dbReference type="EMBL" id="KQ257456">
    <property type="protein sequence ID" value="KND00306.1"/>
    <property type="molecule type" value="Genomic_DNA"/>
</dbReference>
<feature type="compositionally biased region" description="Basic and acidic residues" evidence="6">
    <location>
        <begin position="256"/>
        <end position="269"/>
    </location>
</feature>
<feature type="domain" description="AAA+ ATPase" evidence="7">
    <location>
        <begin position="817"/>
        <end position="954"/>
    </location>
</feature>
<dbReference type="InterPro" id="IPR003593">
    <property type="entry name" value="AAA+_ATPase"/>
</dbReference>
<evidence type="ECO:0000259" key="7">
    <source>
        <dbReference type="SMART" id="SM00382"/>
    </source>
</evidence>
<dbReference type="GO" id="GO:0005524">
    <property type="term" value="F:ATP binding"/>
    <property type="evidence" value="ECO:0007669"/>
    <property type="project" value="UniProtKB-KW"/>
</dbReference>
<proteinExistence type="predicted"/>
<dbReference type="PROSITE" id="PS00674">
    <property type="entry name" value="AAA"/>
    <property type="match status" value="1"/>
</dbReference>
<dbReference type="eggNOG" id="KOG0737">
    <property type="taxonomic scope" value="Eukaryota"/>
</dbReference>
<dbReference type="InterPro" id="IPR003960">
    <property type="entry name" value="ATPase_AAA_CS"/>
</dbReference>
<evidence type="ECO:0000313" key="9">
    <source>
        <dbReference type="Proteomes" id="UP000053201"/>
    </source>
</evidence>
<keyword evidence="5" id="KW-0496">Mitochondrion</keyword>
<keyword evidence="4" id="KW-0067">ATP-binding</keyword>
<feature type="region of interest" description="Disordered" evidence="6">
    <location>
        <begin position="1127"/>
        <end position="1151"/>
    </location>
</feature>
<dbReference type="PANTHER" id="PTHR45644:SF56">
    <property type="entry name" value="AAA ATPASE, PUTATIVE (AFU_ORTHOLOGUE AFUA_2G12920)-RELATED"/>
    <property type="match status" value="1"/>
</dbReference>
<evidence type="ECO:0000256" key="1">
    <source>
        <dbReference type="ARBA" id="ARBA00004572"/>
    </source>
</evidence>
<dbReference type="Pfam" id="PF17862">
    <property type="entry name" value="AAA_lid_3"/>
    <property type="match status" value="1"/>
</dbReference>
<dbReference type="Pfam" id="PF00004">
    <property type="entry name" value="AAA"/>
    <property type="match status" value="1"/>
</dbReference>
<keyword evidence="3" id="KW-1000">Mitochondrion outer membrane</keyword>
<feature type="compositionally biased region" description="Polar residues" evidence="6">
    <location>
        <begin position="720"/>
        <end position="729"/>
    </location>
</feature>
<dbReference type="Gene3D" id="3.40.50.300">
    <property type="entry name" value="P-loop containing nucleotide triphosphate hydrolases"/>
    <property type="match status" value="1"/>
</dbReference>
<keyword evidence="9" id="KW-1185">Reference proteome</keyword>